<proteinExistence type="predicted"/>
<name>A0A0F5QHJ7_9HYPH</name>
<keyword evidence="3" id="KW-1185">Reference proteome</keyword>
<dbReference type="EMBL" id="LANJ01000011">
    <property type="protein sequence ID" value="KKC39499.1"/>
    <property type="molecule type" value="Genomic_DNA"/>
</dbReference>
<evidence type="ECO:0000313" key="3">
    <source>
        <dbReference type="Proteomes" id="UP000033411"/>
    </source>
</evidence>
<protein>
    <submittedName>
        <fullName evidence="2">Uncharacterized protein</fullName>
    </submittedName>
</protein>
<evidence type="ECO:0000256" key="1">
    <source>
        <dbReference type="SAM" id="MobiDB-lite"/>
    </source>
</evidence>
<sequence>MHRRTLDARHPRSPAQACHGGSSSRHRPRRSAGHSQGYAGAADGRRLATARSRAAKGRHRCLPSPYAQPRPHARLQCFHGQRPRSNQSQNGNRYC</sequence>
<evidence type="ECO:0000313" key="2">
    <source>
        <dbReference type="EMBL" id="KKC39499.1"/>
    </source>
</evidence>
<feature type="compositionally biased region" description="Basic and acidic residues" evidence="1">
    <location>
        <begin position="1"/>
        <end position="10"/>
    </location>
</feature>
<dbReference type="Proteomes" id="UP000033411">
    <property type="component" value="Unassembled WGS sequence"/>
</dbReference>
<comment type="caution">
    <text evidence="2">The sequence shown here is derived from an EMBL/GenBank/DDBJ whole genome shotgun (WGS) entry which is preliminary data.</text>
</comment>
<reference evidence="2 3" key="1">
    <citation type="submission" date="2015-03" db="EMBL/GenBank/DDBJ databases">
        <authorList>
            <person name="Lepp D."/>
            <person name="Hassan Y.I."/>
            <person name="Li X.-Z."/>
            <person name="Zhou T."/>
        </authorList>
    </citation>
    <scope>NUCLEOTIDE SEQUENCE [LARGE SCALE GENOMIC DNA]</scope>
    <source>
        <strain evidence="2 3">E84</strain>
    </source>
</reference>
<feature type="region of interest" description="Disordered" evidence="1">
    <location>
        <begin position="1"/>
        <end position="73"/>
    </location>
</feature>
<gene>
    <name evidence="2" type="ORF">WH87_04690</name>
</gene>
<dbReference type="STRING" id="1293439.WH87_04690"/>
<accession>A0A0F5QHJ7</accession>
<organism evidence="2 3">
    <name type="scientific">Devosia epidermidihirudinis</name>
    <dbReference type="NCBI Taxonomy" id="1293439"/>
    <lineage>
        <taxon>Bacteria</taxon>
        <taxon>Pseudomonadati</taxon>
        <taxon>Pseudomonadota</taxon>
        <taxon>Alphaproteobacteria</taxon>
        <taxon>Hyphomicrobiales</taxon>
        <taxon>Devosiaceae</taxon>
        <taxon>Devosia</taxon>
    </lineage>
</organism>
<dbReference type="AlphaFoldDB" id="A0A0F5QHJ7"/>